<evidence type="ECO:0000256" key="11">
    <source>
        <dbReference type="ARBA" id="ARBA00023211"/>
    </source>
</evidence>
<comment type="cofactor">
    <cofactor evidence="14">
        <name>Mg(2+)</name>
        <dbReference type="ChEBI" id="CHEBI:18420"/>
    </cofactor>
    <cofactor evidence="14">
        <name>Mn(2+)</name>
        <dbReference type="ChEBI" id="CHEBI:29035"/>
    </cofactor>
</comment>
<feature type="domain" description="Isopropylmalate dehydrogenase-like" evidence="15">
    <location>
        <begin position="22"/>
        <end position="419"/>
    </location>
</feature>
<keyword evidence="11 14" id="KW-0464">Manganese</keyword>
<comment type="catalytic activity">
    <reaction evidence="12">
        <text>D-threo-isocitrate + NADP(+) = 2-oxoglutarate + CO2 + NADPH</text>
        <dbReference type="Rhea" id="RHEA:19629"/>
        <dbReference type="ChEBI" id="CHEBI:15562"/>
        <dbReference type="ChEBI" id="CHEBI:16526"/>
        <dbReference type="ChEBI" id="CHEBI:16810"/>
        <dbReference type="ChEBI" id="CHEBI:57783"/>
        <dbReference type="ChEBI" id="CHEBI:58349"/>
        <dbReference type="EC" id="1.1.1.42"/>
    </reaction>
</comment>
<dbReference type="EMBL" id="JBCITK010000001">
    <property type="protein sequence ID" value="MEN0644379.1"/>
    <property type="molecule type" value="Genomic_DNA"/>
</dbReference>
<keyword evidence="10" id="KW-0560">Oxidoreductase</keyword>
<evidence type="ECO:0000256" key="4">
    <source>
        <dbReference type="ARBA" id="ARBA00019562"/>
    </source>
</evidence>
<dbReference type="Pfam" id="PF00180">
    <property type="entry name" value="Iso_dh"/>
    <property type="match status" value="1"/>
</dbReference>
<reference evidence="16 17" key="1">
    <citation type="submission" date="2024-03" db="EMBL/GenBank/DDBJ databases">
        <title>Bacilli Hybrid Assemblies.</title>
        <authorList>
            <person name="Kovac J."/>
        </authorList>
    </citation>
    <scope>NUCLEOTIDE SEQUENCE [LARGE SCALE GENOMIC DNA]</scope>
    <source>
        <strain evidence="16 17">FSL R7-0666</strain>
    </source>
</reference>
<keyword evidence="17" id="KW-1185">Reference proteome</keyword>
<evidence type="ECO:0000313" key="16">
    <source>
        <dbReference type="EMBL" id="MEN0644379.1"/>
    </source>
</evidence>
<dbReference type="EC" id="1.1.1.42" evidence="3 14"/>
<accession>A0ABU9VKL6</accession>
<evidence type="ECO:0000256" key="3">
    <source>
        <dbReference type="ARBA" id="ARBA00013013"/>
    </source>
</evidence>
<dbReference type="Gene3D" id="3.40.718.10">
    <property type="entry name" value="Isopropylmalate Dehydrogenase"/>
    <property type="match status" value="1"/>
</dbReference>
<evidence type="ECO:0000259" key="15">
    <source>
        <dbReference type="SMART" id="SM01329"/>
    </source>
</evidence>
<dbReference type="NCBIfam" id="TIGR00183">
    <property type="entry name" value="prok_nadp_idh"/>
    <property type="match status" value="1"/>
</dbReference>
<keyword evidence="5 14" id="KW-0329">Glyoxylate bypass</keyword>
<dbReference type="RefSeq" id="WP_273753589.1">
    <property type="nucleotide sequence ID" value="NZ_JAEUZA010000004.1"/>
</dbReference>
<evidence type="ECO:0000256" key="10">
    <source>
        <dbReference type="ARBA" id="ARBA00023002"/>
    </source>
</evidence>
<dbReference type="NCBIfam" id="NF005425">
    <property type="entry name" value="PRK07006.1"/>
    <property type="match status" value="1"/>
</dbReference>
<dbReference type="InterPro" id="IPR024084">
    <property type="entry name" value="IsoPropMal-DH-like_dom"/>
</dbReference>
<evidence type="ECO:0000256" key="1">
    <source>
        <dbReference type="ARBA" id="ARBA00007769"/>
    </source>
</evidence>
<dbReference type="SMART" id="SM01329">
    <property type="entry name" value="Iso_dh"/>
    <property type="match status" value="1"/>
</dbReference>
<evidence type="ECO:0000313" key="17">
    <source>
        <dbReference type="Proteomes" id="UP001418796"/>
    </source>
</evidence>
<evidence type="ECO:0000256" key="8">
    <source>
        <dbReference type="ARBA" id="ARBA00022842"/>
    </source>
</evidence>
<organism evidence="16 17">
    <name type="scientific">Alkalicoccobacillus gibsonii</name>
    <dbReference type="NCBI Taxonomy" id="79881"/>
    <lineage>
        <taxon>Bacteria</taxon>
        <taxon>Bacillati</taxon>
        <taxon>Bacillota</taxon>
        <taxon>Bacilli</taxon>
        <taxon>Bacillales</taxon>
        <taxon>Bacillaceae</taxon>
        <taxon>Alkalicoccobacillus</taxon>
    </lineage>
</organism>
<gene>
    <name evidence="16" type="primary">icd</name>
    <name evidence="16" type="ORF">MKY91_14605</name>
</gene>
<keyword evidence="7 14" id="KW-0479">Metal-binding</keyword>
<dbReference type="PROSITE" id="PS00470">
    <property type="entry name" value="IDH_IMDH"/>
    <property type="match status" value="1"/>
</dbReference>
<keyword evidence="8" id="KW-0460">Magnesium</keyword>
<proteinExistence type="inferred from homology"/>
<dbReference type="PANTHER" id="PTHR43504:SF1">
    <property type="entry name" value="ISOCITRATE DEHYDROGENASE [NADP]"/>
    <property type="match status" value="1"/>
</dbReference>
<dbReference type="PANTHER" id="PTHR43504">
    <property type="entry name" value="ISOCITRATE DEHYDROGENASE [NADP]"/>
    <property type="match status" value="1"/>
</dbReference>
<sequence length="424" mass="46451">MMSSGEIIKVNNGVLDVPNEPIIPYIEGDGIGPDIWAAASRVLDAAVEKAYNGEKKIVWKEILAGEKAFNETGSWLPEETLDAVREYLIAIKGPLTTPVGGGIRSLNVALRQELDLYTCLRPVRYFDGVPSPVKRPEEVDMVIFRENSEDIYAGIEYQEGSDEVKKLIEFLKNEMGAKKIRFPETSGIGIKPVSKEGTERLVRAAIDYALTEGRKSVTLVHKGNIMKFTEGAFKTWGYELAEREYGDKVFTWAQYDKIVEAEGREAADKAQSEAEAAGKIVVKDSIADIFLQQILTRPKEFDVVATMNLNGDYISDALAAQVGGIGIAPGANINYDTGHAIFEATHGTAPKYAGLDKVNPSSVLLSGELLLRHLNWNEAADLIMNSMDKTIASKVVTYDFARLMDGATEVSCSGFADELIKNLS</sequence>
<comment type="subunit">
    <text evidence="2">Homodimer.</text>
</comment>
<evidence type="ECO:0000256" key="7">
    <source>
        <dbReference type="ARBA" id="ARBA00022723"/>
    </source>
</evidence>
<keyword evidence="6 14" id="KW-0816">Tricarboxylic acid cycle</keyword>
<dbReference type="SUPFAM" id="SSF53659">
    <property type="entry name" value="Isocitrate/Isopropylmalate dehydrogenase-like"/>
    <property type="match status" value="1"/>
</dbReference>
<keyword evidence="9 14" id="KW-0521">NADP</keyword>
<comment type="function">
    <text evidence="13">Catalyzes the oxidative decarboxylation of isocitrate to 2-oxoglutarate and carbon dioxide with the concomitant reduction of NADP(+).</text>
</comment>
<evidence type="ECO:0000256" key="9">
    <source>
        <dbReference type="ARBA" id="ARBA00022857"/>
    </source>
</evidence>
<evidence type="ECO:0000256" key="14">
    <source>
        <dbReference type="RuleBase" id="RU004446"/>
    </source>
</evidence>
<evidence type="ECO:0000256" key="2">
    <source>
        <dbReference type="ARBA" id="ARBA00011738"/>
    </source>
</evidence>
<evidence type="ECO:0000256" key="5">
    <source>
        <dbReference type="ARBA" id="ARBA00022435"/>
    </source>
</evidence>
<evidence type="ECO:0000256" key="13">
    <source>
        <dbReference type="ARBA" id="ARBA00046127"/>
    </source>
</evidence>
<dbReference type="Proteomes" id="UP001418796">
    <property type="component" value="Unassembled WGS sequence"/>
</dbReference>
<name>A0ABU9VKL6_9BACI</name>
<evidence type="ECO:0000256" key="12">
    <source>
        <dbReference type="ARBA" id="ARBA00023554"/>
    </source>
</evidence>
<dbReference type="InterPro" id="IPR019818">
    <property type="entry name" value="IsoCit/isopropylmalate_DH_CS"/>
</dbReference>
<dbReference type="InterPro" id="IPR004439">
    <property type="entry name" value="Isocitrate_DH_NADP_dimer_prok"/>
</dbReference>
<comment type="similarity">
    <text evidence="1">Belongs to the isocitrate and isopropylmalate dehydrogenases family.</text>
</comment>
<protein>
    <recommendedName>
        <fullName evidence="4 14">Isocitrate dehydrogenase [NADP]</fullName>
        <ecNumber evidence="3 14">1.1.1.42</ecNumber>
    </recommendedName>
</protein>
<evidence type="ECO:0000256" key="6">
    <source>
        <dbReference type="ARBA" id="ARBA00022532"/>
    </source>
</evidence>
<comment type="caution">
    <text evidence="16">The sequence shown here is derived from an EMBL/GenBank/DDBJ whole genome shotgun (WGS) entry which is preliminary data.</text>
</comment>